<evidence type="ECO:0000313" key="1">
    <source>
        <dbReference type="EMBL" id="GBP12550.1"/>
    </source>
</evidence>
<comment type="caution">
    <text evidence="1">The sequence shown here is derived from an EMBL/GenBank/DDBJ whole genome shotgun (WGS) entry which is preliminary data.</text>
</comment>
<organism evidence="1 2">
    <name type="scientific">Eumeta variegata</name>
    <name type="common">Bagworm moth</name>
    <name type="synonym">Eumeta japonica</name>
    <dbReference type="NCBI Taxonomy" id="151549"/>
    <lineage>
        <taxon>Eukaryota</taxon>
        <taxon>Metazoa</taxon>
        <taxon>Ecdysozoa</taxon>
        <taxon>Arthropoda</taxon>
        <taxon>Hexapoda</taxon>
        <taxon>Insecta</taxon>
        <taxon>Pterygota</taxon>
        <taxon>Neoptera</taxon>
        <taxon>Endopterygota</taxon>
        <taxon>Lepidoptera</taxon>
        <taxon>Glossata</taxon>
        <taxon>Ditrysia</taxon>
        <taxon>Tineoidea</taxon>
        <taxon>Psychidae</taxon>
        <taxon>Oiketicinae</taxon>
        <taxon>Eumeta</taxon>
    </lineage>
</organism>
<proteinExistence type="predicted"/>
<dbReference type="OrthoDB" id="5986643at2759"/>
<sequence>MLLPQLRQTWDNLIQESDLLTPIRSQRGALGIVGNATHALFGVLYSDYAKQMALTAINLRSEIAKIRGHLPMGHALPIEDSDLLEPCKIMSIQEQNHIFDHVENKLSFVALTTINHWLNATPNSLELTAVCGSEPIQLHLIIKGNMLTIHGHETSVTVLHASYTMFGNITSIEKPSEAKKLLKPNIILDTKLEEFTNSTSLLFL</sequence>
<reference evidence="1 2" key="1">
    <citation type="journal article" date="2019" name="Commun. Biol.">
        <title>The bagworm genome reveals a unique fibroin gene that provides high tensile strength.</title>
        <authorList>
            <person name="Kono N."/>
            <person name="Nakamura H."/>
            <person name="Ohtoshi R."/>
            <person name="Tomita M."/>
            <person name="Numata K."/>
            <person name="Arakawa K."/>
        </authorList>
    </citation>
    <scope>NUCLEOTIDE SEQUENCE [LARGE SCALE GENOMIC DNA]</scope>
</reference>
<dbReference type="AlphaFoldDB" id="A0A4C1TG52"/>
<keyword evidence="2" id="KW-1185">Reference proteome</keyword>
<gene>
    <name evidence="1" type="ORF">EVAR_72389_1</name>
</gene>
<dbReference type="EMBL" id="BGZK01009508">
    <property type="protein sequence ID" value="GBP12550.1"/>
    <property type="molecule type" value="Genomic_DNA"/>
</dbReference>
<evidence type="ECO:0000313" key="2">
    <source>
        <dbReference type="Proteomes" id="UP000299102"/>
    </source>
</evidence>
<accession>A0A4C1TG52</accession>
<dbReference type="Proteomes" id="UP000299102">
    <property type="component" value="Unassembled WGS sequence"/>
</dbReference>
<name>A0A4C1TG52_EUMVA</name>
<protein>
    <submittedName>
        <fullName evidence="1">Uncharacterized protein</fullName>
    </submittedName>
</protein>